<keyword evidence="4" id="KW-0963">Cytoplasm</keyword>
<keyword evidence="5" id="KW-0539">Nucleus</keyword>
<evidence type="ECO:0000259" key="6">
    <source>
        <dbReference type="PROSITE" id="PS51203"/>
    </source>
</evidence>
<feature type="domain" description="CS" evidence="6">
    <location>
        <begin position="291"/>
        <end position="378"/>
    </location>
</feature>
<dbReference type="InterPro" id="IPR037895">
    <property type="entry name" value="NUDCD1"/>
</dbReference>
<evidence type="ECO:0000256" key="4">
    <source>
        <dbReference type="ARBA" id="ARBA00022490"/>
    </source>
</evidence>
<dbReference type="PANTHER" id="PTHR21664:SF1">
    <property type="entry name" value="NUDC DOMAIN-CONTAINING PROTEIN 1"/>
    <property type="match status" value="1"/>
</dbReference>
<name>A0A0K2VCW6_LEPSM</name>
<dbReference type="PANTHER" id="PTHR21664">
    <property type="entry name" value="CHRONIC MYELOGENOUS LEUKEMIA TUMOR ANTIGEN 66"/>
    <property type="match status" value="1"/>
</dbReference>
<dbReference type="CDD" id="cd06467">
    <property type="entry name" value="p23_NUDC_like"/>
    <property type="match status" value="1"/>
</dbReference>
<evidence type="ECO:0000256" key="1">
    <source>
        <dbReference type="ARBA" id="ARBA00004123"/>
    </source>
</evidence>
<dbReference type="RefSeq" id="XP_040578963.1">
    <property type="nucleotide sequence ID" value="XM_040723029.2"/>
</dbReference>
<dbReference type="AlphaFoldDB" id="A0A0K2VCW6"/>
<evidence type="ECO:0000256" key="3">
    <source>
        <dbReference type="ARBA" id="ARBA00018915"/>
    </source>
</evidence>
<dbReference type="Gene3D" id="2.60.40.790">
    <property type="match status" value="1"/>
</dbReference>
<evidence type="ECO:0000313" key="7">
    <source>
        <dbReference type="EMBL" id="CDW48170.1"/>
    </source>
</evidence>
<dbReference type="SUPFAM" id="SSF49764">
    <property type="entry name" value="HSP20-like chaperones"/>
    <property type="match status" value="1"/>
</dbReference>
<dbReference type="GO" id="GO:0005634">
    <property type="term" value="C:nucleus"/>
    <property type="evidence" value="ECO:0007669"/>
    <property type="project" value="UniProtKB-SubCell"/>
</dbReference>
<dbReference type="KEGG" id="lsm:121127607"/>
<organism evidence="7">
    <name type="scientific">Lepeophtheirus salmonis</name>
    <name type="common">Salmon louse</name>
    <name type="synonym">Caligus salmonis</name>
    <dbReference type="NCBI Taxonomy" id="72036"/>
    <lineage>
        <taxon>Eukaryota</taxon>
        <taxon>Metazoa</taxon>
        <taxon>Ecdysozoa</taxon>
        <taxon>Arthropoda</taxon>
        <taxon>Crustacea</taxon>
        <taxon>Multicrustacea</taxon>
        <taxon>Hexanauplia</taxon>
        <taxon>Copepoda</taxon>
        <taxon>Siphonostomatoida</taxon>
        <taxon>Caligidae</taxon>
        <taxon>Lepeophtheirus</taxon>
    </lineage>
</organism>
<dbReference type="Pfam" id="PF04969">
    <property type="entry name" value="CS"/>
    <property type="match status" value="1"/>
</dbReference>
<dbReference type="GO" id="GO:0005737">
    <property type="term" value="C:cytoplasm"/>
    <property type="evidence" value="ECO:0007669"/>
    <property type="project" value="UniProtKB-SubCell"/>
</dbReference>
<dbReference type="OrthoDB" id="428655at2759"/>
<dbReference type="PROSITE" id="PS51203">
    <property type="entry name" value="CS"/>
    <property type="match status" value="1"/>
</dbReference>
<dbReference type="InterPro" id="IPR008978">
    <property type="entry name" value="HSP20-like_chaperone"/>
</dbReference>
<protein>
    <recommendedName>
        <fullName evidence="3">NudC domain-containing protein 1</fullName>
    </recommendedName>
</protein>
<proteinExistence type="predicted"/>
<comment type="subcellular location">
    <subcellularLocation>
        <location evidence="2">Cytoplasm</location>
    </subcellularLocation>
    <subcellularLocation>
        <location evidence="1">Nucleus</location>
    </subcellularLocation>
</comment>
<reference evidence="7" key="1">
    <citation type="submission" date="2014-05" db="EMBL/GenBank/DDBJ databases">
        <authorList>
            <person name="Chronopoulou M."/>
        </authorList>
    </citation>
    <scope>NUCLEOTIDE SEQUENCE</scope>
    <source>
        <tissue evidence="7">Whole organism</tissue>
    </source>
</reference>
<evidence type="ECO:0000256" key="5">
    <source>
        <dbReference type="ARBA" id="ARBA00023242"/>
    </source>
</evidence>
<dbReference type="InterPro" id="IPR007052">
    <property type="entry name" value="CS_dom"/>
</dbReference>
<dbReference type="GeneID" id="121127607"/>
<sequence length="582" mass="65296">MPSTQLDDSSRMEKLSFAPNRDLLDSNFEGYKLSLESVPVYSSDLCQSVLNPRALSDSQLSFAHAKLAHVYNSNLIVRNPSTGYSYILESNSILQISDHCQDHKSPEVSCIWSSSTPKGTSSSDIYNPSLTFADESLSVYADGIGTLQFLSLSNSSPWKSIFKEEICGSNRSFVVIDALRVSSNELHTLLMYVDQSEKVSSSLKIEKHVSVVEWMTFKNENGGNKEGWTLDRVRRYAFYGPLEKCHLTNDGDSMYFITDKPFKVVFDSTLGDDTSTIDEKEEIIPPTNEEITPSPFHWYQTVEDIIVWILLPKETTKRDIKVEFKPSFLAVFVKGEPLVSGKLWNILESDTMSWTIKDRKLEINFSKVNEGMVWQRFLTQGLLDGDELADPNAIDVIQSVIASREDNQGSVFNMNELEDIDSSSESNKFIYVVNGDSHKTIAIGDLGGRQWLFDGPKSQFCIRHDVDGLVWSLETVNNLEHVATFSALGYVQASKQSRKFTVFAPNFTFAAIIDSSRHVYIYKQPSKINSDLRNRKSGTQVKAISKQSVITLDNSDEILGATASDHSIILCTKKSVVCIKVL</sequence>
<accession>A0A0K2VCW6</accession>
<evidence type="ECO:0000256" key="2">
    <source>
        <dbReference type="ARBA" id="ARBA00004496"/>
    </source>
</evidence>
<dbReference type="EMBL" id="HACA01030809">
    <property type="protein sequence ID" value="CDW48170.1"/>
    <property type="molecule type" value="Transcribed_RNA"/>
</dbReference>